<dbReference type="KEGG" id="slz:B5P37_01215"/>
<gene>
    <name evidence="14" type="ORF">B5P37_01215</name>
</gene>
<dbReference type="InterPro" id="IPR047127">
    <property type="entry name" value="MutT-like"/>
</dbReference>
<proteinExistence type="inferred from homology"/>
<dbReference type="EMBL" id="CP020773">
    <property type="protein sequence ID" value="ARJ51953.1"/>
    <property type="molecule type" value="Genomic_DNA"/>
</dbReference>
<dbReference type="Proteomes" id="UP000242864">
    <property type="component" value="Chromosome"/>
</dbReference>
<dbReference type="NCBIfam" id="TIGR02705">
    <property type="entry name" value="nudix_YtkD"/>
    <property type="match status" value="1"/>
</dbReference>
<keyword evidence="8" id="KW-0460">Magnesium</keyword>
<sequence length="156" mass="18056">MRYTDDNQQLVTLAFKNDADIKDGGHVLALPIFQQQWVLTFHQERGIEFPGGKREQGETSQAAVKRELYEETGAIAEHIYYIAQYEVQSDQKHFKKDVYAVMVKDIETHAHYFETAGPVLTDSLKSVREEDKSFLLKDPAILRCVERVKELGFYQE</sequence>
<evidence type="ECO:0000313" key="15">
    <source>
        <dbReference type="Proteomes" id="UP000242864"/>
    </source>
</evidence>
<evidence type="ECO:0000256" key="12">
    <source>
        <dbReference type="RuleBase" id="RU003476"/>
    </source>
</evidence>
<keyword evidence="3" id="KW-0515">Mutator protein</keyword>
<evidence type="ECO:0000256" key="4">
    <source>
        <dbReference type="ARBA" id="ARBA00022705"/>
    </source>
</evidence>
<dbReference type="GO" id="GO:0044716">
    <property type="term" value="F:8-oxo-GDP phosphatase activity"/>
    <property type="evidence" value="ECO:0007669"/>
    <property type="project" value="TreeGrafter"/>
</dbReference>
<dbReference type="InterPro" id="IPR000086">
    <property type="entry name" value="NUDIX_hydrolase_dom"/>
</dbReference>
<dbReference type="Pfam" id="PF00293">
    <property type="entry name" value="NUDIX"/>
    <property type="match status" value="1"/>
</dbReference>
<evidence type="ECO:0000256" key="6">
    <source>
        <dbReference type="ARBA" id="ARBA00022763"/>
    </source>
</evidence>
<keyword evidence="7 12" id="KW-0378">Hydrolase</keyword>
<dbReference type="SUPFAM" id="SSF55811">
    <property type="entry name" value="Nudix"/>
    <property type="match status" value="1"/>
</dbReference>
<dbReference type="InterPro" id="IPR020084">
    <property type="entry name" value="NUDIX_hydrolase_CS"/>
</dbReference>
<comment type="cofactor">
    <cofactor evidence="1">
        <name>Mg(2+)</name>
        <dbReference type="ChEBI" id="CHEBI:18420"/>
    </cofactor>
</comment>
<dbReference type="PRINTS" id="PR00502">
    <property type="entry name" value="NUDIXFAMILY"/>
</dbReference>
<reference evidence="14 15" key="1">
    <citation type="submission" date="2017-04" db="EMBL/GenBank/DDBJ databases">
        <authorList>
            <person name="Veseli I.A."/>
            <person name="Tang C."/>
            <person name="Pombert J.-F."/>
        </authorList>
    </citation>
    <scope>NUCLEOTIDE SEQUENCE [LARGE SCALE GENOMIC DNA]</scope>
    <source>
        <strain evidence="14 15">ATCC 700373</strain>
    </source>
</reference>
<dbReference type="GO" id="GO:0006281">
    <property type="term" value="P:DNA repair"/>
    <property type="evidence" value="ECO:0007669"/>
    <property type="project" value="UniProtKB-KW"/>
</dbReference>
<keyword evidence="15" id="KW-1185">Reference proteome</keyword>
<evidence type="ECO:0000313" key="14">
    <source>
        <dbReference type="EMBL" id="ARJ51953.1"/>
    </source>
</evidence>
<dbReference type="InterPro" id="IPR015797">
    <property type="entry name" value="NUDIX_hydrolase-like_dom_sf"/>
</dbReference>
<dbReference type="PANTHER" id="PTHR47707:SF1">
    <property type="entry name" value="NUDIX HYDROLASE FAMILY PROTEIN"/>
    <property type="match status" value="1"/>
</dbReference>
<evidence type="ECO:0000256" key="5">
    <source>
        <dbReference type="ARBA" id="ARBA00022723"/>
    </source>
</evidence>
<dbReference type="GO" id="GO:0006260">
    <property type="term" value="P:DNA replication"/>
    <property type="evidence" value="ECO:0007669"/>
    <property type="project" value="UniProtKB-KW"/>
</dbReference>
<dbReference type="GO" id="GO:0008413">
    <property type="term" value="F:8-oxo-7,8-dihydroguanosine triphosphate pyrophosphatase activity"/>
    <property type="evidence" value="ECO:0007669"/>
    <property type="project" value="TreeGrafter"/>
</dbReference>
<dbReference type="GO" id="GO:0035539">
    <property type="term" value="F:8-oxo-7,8-dihydrodeoxyguanosine triphosphate pyrophosphatase activity"/>
    <property type="evidence" value="ECO:0007669"/>
    <property type="project" value="UniProtKB-EC"/>
</dbReference>
<dbReference type="EC" id="3.6.1.55" evidence="11"/>
<accession>A0AAC9RQ01</accession>
<evidence type="ECO:0000256" key="7">
    <source>
        <dbReference type="ARBA" id="ARBA00022801"/>
    </source>
</evidence>
<dbReference type="GO" id="GO:0046872">
    <property type="term" value="F:metal ion binding"/>
    <property type="evidence" value="ECO:0007669"/>
    <property type="project" value="UniProtKB-KW"/>
</dbReference>
<name>A0AAC9RQ01_9STAP</name>
<evidence type="ECO:0000256" key="3">
    <source>
        <dbReference type="ARBA" id="ARBA00022457"/>
    </source>
</evidence>
<evidence type="ECO:0000256" key="9">
    <source>
        <dbReference type="ARBA" id="ARBA00023204"/>
    </source>
</evidence>
<dbReference type="PROSITE" id="PS51462">
    <property type="entry name" value="NUDIX"/>
    <property type="match status" value="1"/>
</dbReference>
<dbReference type="Gene3D" id="3.90.79.10">
    <property type="entry name" value="Nucleoside Triphosphate Pyrophosphohydrolase"/>
    <property type="match status" value="1"/>
</dbReference>
<organism evidence="14 15">
    <name type="scientific">Staphylococcus lutrae</name>
    <dbReference type="NCBI Taxonomy" id="155085"/>
    <lineage>
        <taxon>Bacteria</taxon>
        <taxon>Bacillati</taxon>
        <taxon>Bacillota</taxon>
        <taxon>Bacilli</taxon>
        <taxon>Bacillales</taxon>
        <taxon>Staphylococcaceae</taxon>
        <taxon>Staphylococcus</taxon>
    </lineage>
</organism>
<evidence type="ECO:0000259" key="13">
    <source>
        <dbReference type="PROSITE" id="PS51462"/>
    </source>
</evidence>
<dbReference type="InterPro" id="IPR014078">
    <property type="entry name" value="Nudix_YtkD"/>
</dbReference>
<evidence type="ECO:0000256" key="1">
    <source>
        <dbReference type="ARBA" id="ARBA00001946"/>
    </source>
</evidence>
<dbReference type="GO" id="GO:0044715">
    <property type="term" value="F:8-oxo-dGDP phosphatase activity"/>
    <property type="evidence" value="ECO:0007669"/>
    <property type="project" value="TreeGrafter"/>
</dbReference>
<comment type="similarity">
    <text evidence="2 12">Belongs to the Nudix hydrolase family.</text>
</comment>
<feature type="domain" description="Nudix hydrolase" evidence="13">
    <location>
        <begin position="1"/>
        <end position="150"/>
    </location>
</feature>
<keyword evidence="6" id="KW-0227">DNA damage</keyword>
<keyword evidence="9" id="KW-0234">DNA repair</keyword>
<protein>
    <recommendedName>
        <fullName evidence="11">8-oxo-dGTP diphosphatase</fullName>
        <ecNumber evidence="11">3.6.1.55</ecNumber>
    </recommendedName>
</protein>
<keyword evidence="4" id="KW-0235">DNA replication</keyword>
<dbReference type="InterPro" id="IPR020476">
    <property type="entry name" value="Nudix_hydrolase"/>
</dbReference>
<keyword evidence="5" id="KW-0479">Metal-binding</keyword>
<evidence type="ECO:0000256" key="8">
    <source>
        <dbReference type="ARBA" id="ARBA00022842"/>
    </source>
</evidence>
<dbReference type="PANTHER" id="PTHR47707">
    <property type="entry name" value="8-OXO-DGTP DIPHOSPHATASE"/>
    <property type="match status" value="1"/>
</dbReference>
<dbReference type="AlphaFoldDB" id="A0AAC9RQ01"/>
<evidence type="ECO:0000256" key="10">
    <source>
        <dbReference type="ARBA" id="ARBA00035861"/>
    </source>
</evidence>
<dbReference type="PROSITE" id="PS00893">
    <property type="entry name" value="NUDIX_BOX"/>
    <property type="match status" value="1"/>
</dbReference>
<evidence type="ECO:0000256" key="11">
    <source>
        <dbReference type="ARBA" id="ARBA00038905"/>
    </source>
</evidence>
<comment type="catalytic activity">
    <reaction evidence="10">
        <text>8-oxo-dGTP + H2O = 8-oxo-dGMP + diphosphate + H(+)</text>
        <dbReference type="Rhea" id="RHEA:31575"/>
        <dbReference type="ChEBI" id="CHEBI:15377"/>
        <dbReference type="ChEBI" id="CHEBI:15378"/>
        <dbReference type="ChEBI" id="CHEBI:33019"/>
        <dbReference type="ChEBI" id="CHEBI:63224"/>
        <dbReference type="ChEBI" id="CHEBI:77896"/>
        <dbReference type="EC" id="3.6.1.55"/>
    </reaction>
</comment>
<evidence type="ECO:0000256" key="2">
    <source>
        <dbReference type="ARBA" id="ARBA00005582"/>
    </source>
</evidence>